<gene>
    <name evidence="8" type="ORF">EYS42_09715</name>
</gene>
<keyword evidence="9" id="KW-1185">Reference proteome</keyword>
<feature type="domain" description="ResB-like" evidence="7">
    <location>
        <begin position="1"/>
        <end position="678"/>
    </location>
</feature>
<feature type="transmembrane region" description="Helical" evidence="6">
    <location>
        <begin position="622"/>
        <end position="640"/>
    </location>
</feature>
<dbReference type="PANTHER" id="PTHR31566:SF0">
    <property type="entry name" value="CYTOCHROME C BIOGENESIS PROTEIN CCS1, CHLOROPLASTIC"/>
    <property type="match status" value="1"/>
</dbReference>
<dbReference type="InterPro" id="IPR023494">
    <property type="entry name" value="Cyt_c_bgen_Ccs1/CcsB/ResB"/>
</dbReference>
<protein>
    <submittedName>
        <fullName evidence="8">Cytochrome c biogenesis protein ResB</fullName>
    </submittedName>
</protein>
<dbReference type="PANTHER" id="PTHR31566">
    <property type="entry name" value="CYTOCHROME C BIOGENESIS PROTEIN CCS1, CHLOROPLASTIC"/>
    <property type="match status" value="1"/>
</dbReference>
<accession>A0A4Q9H3C0</accession>
<dbReference type="GO" id="GO:0017004">
    <property type="term" value="P:cytochrome complex assembly"/>
    <property type="evidence" value="ECO:0007669"/>
    <property type="project" value="UniProtKB-KW"/>
</dbReference>
<evidence type="ECO:0000256" key="2">
    <source>
        <dbReference type="ARBA" id="ARBA00022692"/>
    </source>
</evidence>
<feature type="transmembrane region" description="Helical" evidence="6">
    <location>
        <begin position="46"/>
        <end position="72"/>
    </location>
</feature>
<dbReference type="EMBL" id="SIXI01000003">
    <property type="protein sequence ID" value="TBO31557.1"/>
    <property type="molecule type" value="Genomic_DNA"/>
</dbReference>
<dbReference type="Proteomes" id="UP000292120">
    <property type="component" value="Unassembled WGS sequence"/>
</dbReference>
<evidence type="ECO:0000259" key="7">
    <source>
        <dbReference type="Pfam" id="PF05140"/>
    </source>
</evidence>
<evidence type="ECO:0000256" key="1">
    <source>
        <dbReference type="ARBA" id="ARBA00004141"/>
    </source>
</evidence>
<evidence type="ECO:0000256" key="6">
    <source>
        <dbReference type="SAM" id="Phobius"/>
    </source>
</evidence>
<dbReference type="AlphaFoldDB" id="A0A4Q9H3C0"/>
<comment type="caution">
    <text evidence="8">The sequence shown here is derived from an EMBL/GenBank/DDBJ whole genome shotgun (WGS) entry which is preliminary data.</text>
</comment>
<comment type="subcellular location">
    <subcellularLocation>
        <location evidence="1">Membrane</location>
        <topology evidence="1">Multi-pass membrane protein</topology>
    </subcellularLocation>
</comment>
<keyword evidence="4 6" id="KW-1133">Transmembrane helix</keyword>
<organism evidence="8 9">
    <name type="scientific">Aquabacterium lacunae</name>
    <dbReference type="NCBI Taxonomy" id="2528630"/>
    <lineage>
        <taxon>Bacteria</taxon>
        <taxon>Pseudomonadati</taxon>
        <taxon>Pseudomonadota</taxon>
        <taxon>Betaproteobacteria</taxon>
        <taxon>Burkholderiales</taxon>
        <taxon>Aquabacterium</taxon>
    </lineage>
</organism>
<dbReference type="InterPro" id="IPR007816">
    <property type="entry name" value="ResB-like_domain"/>
</dbReference>
<dbReference type="Pfam" id="PF05140">
    <property type="entry name" value="ResB"/>
    <property type="match status" value="1"/>
</dbReference>
<keyword evidence="5 6" id="KW-0472">Membrane</keyword>
<keyword evidence="2 6" id="KW-0812">Transmembrane</keyword>
<evidence type="ECO:0000256" key="4">
    <source>
        <dbReference type="ARBA" id="ARBA00022989"/>
    </source>
</evidence>
<name>A0A4Q9H3C0_9BURK</name>
<proteinExistence type="predicted"/>
<feature type="transmembrane region" description="Helical" evidence="6">
    <location>
        <begin position="155"/>
        <end position="173"/>
    </location>
</feature>
<evidence type="ECO:0000256" key="3">
    <source>
        <dbReference type="ARBA" id="ARBA00022748"/>
    </source>
</evidence>
<evidence type="ECO:0000256" key="5">
    <source>
        <dbReference type="ARBA" id="ARBA00023136"/>
    </source>
</evidence>
<dbReference type="OrthoDB" id="9770923at2"/>
<evidence type="ECO:0000313" key="9">
    <source>
        <dbReference type="Proteomes" id="UP000292120"/>
    </source>
</evidence>
<keyword evidence="3" id="KW-0201">Cytochrome c-type biogenesis</keyword>
<dbReference type="GO" id="GO:0016020">
    <property type="term" value="C:membrane"/>
    <property type="evidence" value="ECO:0007669"/>
    <property type="project" value="UniProtKB-SubCell"/>
</dbReference>
<sequence length="693" mass="75893">MRFAITLLTVICIASTIGTILKQGEPLVGYVDTFGPFWTEVFGALGLFRVYSSGWFLVILAFLVVSTSLCIARNTPKILVDLRTFKEHVRVRSLDAFHHKAQGELPVGLEQAQGHVQQWLQSLGWQVKSQTRSQASEKEPAGVMVAARRGSANKLGYIAAHLSIVLVCVGGLLDGDLVVNVQAWWSQLQPFRTGENPSDKAVLSLSNPAYRAQLYVPEGQTNGQAVVNVEKGMLVQPLPFDVQLKKFIVEYYETGMPKRFASEIVVHDLQDKSRHEAVVEVNKPFTYKGVTLFQSSFQDGGSEVKLKPVALVGGGIEGEALVTGTVGGRGIPLPAQAMGGLTMTLEIGELRVINVEDLSRADPQGAKAGGTDPRGVNLEGLSQQLGSGAQKGGKKLTNIGPSITYKLRDSAGQAHEFQNYMVPVRLNDQPVFLLGVRNSLQEGFRFLRVPADENMTMQGWLLMRNALFDPALRAEASQRFARGSAPTDKPELQQQLATSALRVLDIFAGLQYDPKQRNEGGLVGLGQFIERVVPPAEQERASGTMIQMLNGAILALTEIARERADLPPLNLAETRDQNFMQQSVLAMSDAMAYPVPVVFTLDTFEQKQASVFQATRTPGRNLVYLGCVLLIIGVFAMLYVRERRVWVWLQAAPEGGHTQLKMALSSTRQTLDTDNEFDRLRQALLPATEKGPA</sequence>
<evidence type="ECO:0000313" key="8">
    <source>
        <dbReference type="EMBL" id="TBO31557.1"/>
    </source>
</evidence>
<reference evidence="8 9" key="1">
    <citation type="submission" date="2019-02" db="EMBL/GenBank/DDBJ databases">
        <title>Aquabacterium sp. strain KMB7.</title>
        <authorList>
            <person name="Chen W.-M."/>
        </authorList>
    </citation>
    <scope>NUCLEOTIDE SEQUENCE [LARGE SCALE GENOMIC DNA]</scope>
    <source>
        <strain evidence="8 9">KMB7</strain>
    </source>
</reference>